<dbReference type="GO" id="GO:0008757">
    <property type="term" value="F:S-adenosylmethionine-dependent methyltransferase activity"/>
    <property type="evidence" value="ECO:0007669"/>
    <property type="project" value="InterPro"/>
</dbReference>
<dbReference type="PANTHER" id="PTHR45036">
    <property type="entry name" value="METHYLTRANSFERASE LIKE 7B"/>
    <property type="match status" value="1"/>
</dbReference>
<feature type="region of interest" description="Disordered" evidence="1">
    <location>
        <begin position="273"/>
        <end position="294"/>
    </location>
</feature>
<evidence type="ECO:0000259" key="2">
    <source>
        <dbReference type="Pfam" id="PF08241"/>
    </source>
</evidence>
<dbReference type="Pfam" id="PF08241">
    <property type="entry name" value="Methyltransf_11"/>
    <property type="match status" value="1"/>
</dbReference>
<sequence length="324" mass="35851">MVIIMGMGGNCCWKRQLAFCGGLLLTMFSQSLAFISSSANPTMLEPQLRVGVRELCMNVGDDGESQTGSLLSLTRKDAIALGLSLFPGLLVSANIFLSVKSDNYLDENIHKEIFGAISGQDFIDVLEIGVGTAVNMKYYQKGTKLFGIDPYLDESSLVKAKSTWIGKNNIDFQYAKASAETLPYEDCSFDAVVGTLVMCTIPDPQKAFEEIYRVLRPGGKYLFVEHVLADGPSHQALKKQQEVLDPLQQILVNGCHLARKTENILLVDCSQDKKGDGDDAQGEPSSGDPRRRAHYPFTKLEQYHEVYLDSRWPINRQISGVLVR</sequence>
<dbReference type="EMBL" id="HBIU01056953">
    <property type="protein sequence ID" value="CAE0650036.1"/>
    <property type="molecule type" value="Transcribed_RNA"/>
</dbReference>
<dbReference type="CDD" id="cd02440">
    <property type="entry name" value="AdoMet_MTases"/>
    <property type="match status" value="1"/>
</dbReference>
<proteinExistence type="predicted"/>
<name>A0A7S3YFG5_HETAK</name>
<reference evidence="3" key="1">
    <citation type="submission" date="2021-01" db="EMBL/GenBank/DDBJ databases">
        <authorList>
            <person name="Corre E."/>
            <person name="Pelletier E."/>
            <person name="Niang G."/>
            <person name="Scheremetjew M."/>
            <person name="Finn R."/>
            <person name="Kale V."/>
            <person name="Holt S."/>
            <person name="Cochrane G."/>
            <person name="Meng A."/>
            <person name="Brown T."/>
            <person name="Cohen L."/>
        </authorList>
    </citation>
    <scope>NUCLEOTIDE SEQUENCE</scope>
    <source>
        <strain evidence="3">CCMP3107</strain>
    </source>
</reference>
<dbReference type="SUPFAM" id="SSF53335">
    <property type="entry name" value="S-adenosyl-L-methionine-dependent methyltransferases"/>
    <property type="match status" value="1"/>
</dbReference>
<dbReference type="Gene3D" id="3.40.50.150">
    <property type="entry name" value="Vaccinia Virus protein VP39"/>
    <property type="match status" value="1"/>
</dbReference>
<dbReference type="PANTHER" id="PTHR45036:SF1">
    <property type="entry name" value="METHYLTRANSFERASE LIKE 7A"/>
    <property type="match status" value="1"/>
</dbReference>
<dbReference type="AlphaFoldDB" id="A0A7S3YFG5"/>
<feature type="domain" description="Methyltransferase type 11" evidence="2">
    <location>
        <begin position="126"/>
        <end position="223"/>
    </location>
</feature>
<dbReference type="InterPro" id="IPR052356">
    <property type="entry name" value="Thiol_S-MT"/>
</dbReference>
<accession>A0A7S3YFG5</accession>
<evidence type="ECO:0000313" key="3">
    <source>
        <dbReference type="EMBL" id="CAE0650036.1"/>
    </source>
</evidence>
<evidence type="ECO:0000256" key="1">
    <source>
        <dbReference type="SAM" id="MobiDB-lite"/>
    </source>
</evidence>
<protein>
    <recommendedName>
        <fullName evidence="2">Methyltransferase type 11 domain-containing protein</fullName>
    </recommendedName>
</protein>
<dbReference type="InterPro" id="IPR013216">
    <property type="entry name" value="Methyltransf_11"/>
</dbReference>
<gene>
    <name evidence="3" type="ORF">HAKA00212_LOCUS24941</name>
</gene>
<dbReference type="InterPro" id="IPR029063">
    <property type="entry name" value="SAM-dependent_MTases_sf"/>
</dbReference>
<organism evidence="3">
    <name type="scientific">Heterosigma akashiwo</name>
    <name type="common">Chromophytic alga</name>
    <name type="synonym">Heterosigma carterae</name>
    <dbReference type="NCBI Taxonomy" id="2829"/>
    <lineage>
        <taxon>Eukaryota</taxon>
        <taxon>Sar</taxon>
        <taxon>Stramenopiles</taxon>
        <taxon>Ochrophyta</taxon>
        <taxon>Raphidophyceae</taxon>
        <taxon>Chattonellales</taxon>
        <taxon>Chattonellaceae</taxon>
        <taxon>Heterosigma</taxon>
    </lineage>
</organism>